<dbReference type="Proteomes" id="UP001159363">
    <property type="component" value="Chromosome 1"/>
</dbReference>
<dbReference type="InterPro" id="IPR001969">
    <property type="entry name" value="Aspartic_peptidase_AS"/>
</dbReference>
<evidence type="ECO:0000313" key="1">
    <source>
        <dbReference type="EMBL" id="KAJ8896639.1"/>
    </source>
</evidence>
<dbReference type="PROSITE" id="PS00141">
    <property type="entry name" value="ASP_PROTEASE"/>
    <property type="match status" value="1"/>
</dbReference>
<protein>
    <recommendedName>
        <fullName evidence="3">CCHC-type domain-containing protein</fullName>
    </recommendedName>
</protein>
<organism evidence="1 2">
    <name type="scientific">Dryococelus australis</name>
    <dbReference type="NCBI Taxonomy" id="614101"/>
    <lineage>
        <taxon>Eukaryota</taxon>
        <taxon>Metazoa</taxon>
        <taxon>Ecdysozoa</taxon>
        <taxon>Arthropoda</taxon>
        <taxon>Hexapoda</taxon>
        <taxon>Insecta</taxon>
        <taxon>Pterygota</taxon>
        <taxon>Neoptera</taxon>
        <taxon>Polyneoptera</taxon>
        <taxon>Phasmatodea</taxon>
        <taxon>Verophasmatodea</taxon>
        <taxon>Anareolatae</taxon>
        <taxon>Phasmatidae</taxon>
        <taxon>Eurycanthinae</taxon>
        <taxon>Dryococelus</taxon>
    </lineage>
</organism>
<name>A0ABQ9IJ16_9NEOP</name>
<comment type="caution">
    <text evidence="1">The sequence shown here is derived from an EMBL/GenBank/DDBJ whole genome shotgun (WGS) entry which is preliminary data.</text>
</comment>
<evidence type="ECO:0000313" key="2">
    <source>
        <dbReference type="Proteomes" id="UP001159363"/>
    </source>
</evidence>
<keyword evidence="2" id="KW-1185">Reference proteome</keyword>
<accession>A0ABQ9IJ16</accession>
<sequence length="250" mass="28025">MGKNYGKAVESLRSRFGCEDMLIEVYICKLLNLTIQSISDNYQLSFLALETLGVVSNKYAAMLFLLVESCLDVLHAWQRSTVGHQGENKPMSLMEFLRKEVEPEERISITMNGFSISSSSDSKLKMVCDHATMEANSTTAPCLVNTKGKSKCCFVCLRIGHIAKWCKMISLVCDTKHIPVMCPKLKQFKTEPPGNIFTDDEEKTLVNHSSPDTLLQMHIVAMKGKTHERQIRILIDTGSPHSYITKGIDS</sequence>
<dbReference type="EMBL" id="JARBHB010000001">
    <property type="protein sequence ID" value="KAJ8896639.1"/>
    <property type="molecule type" value="Genomic_DNA"/>
</dbReference>
<proteinExistence type="predicted"/>
<reference evidence="1 2" key="1">
    <citation type="submission" date="2023-02" db="EMBL/GenBank/DDBJ databases">
        <title>LHISI_Scaffold_Assembly.</title>
        <authorList>
            <person name="Stuart O.P."/>
            <person name="Cleave R."/>
            <person name="Magrath M.J.L."/>
            <person name="Mikheyev A.S."/>
        </authorList>
    </citation>
    <scope>NUCLEOTIDE SEQUENCE [LARGE SCALE GENOMIC DNA]</scope>
    <source>
        <strain evidence="1">Daus_M_001</strain>
        <tissue evidence="1">Leg muscle</tissue>
    </source>
</reference>
<gene>
    <name evidence="1" type="ORF">PR048_001983</name>
</gene>
<evidence type="ECO:0008006" key="3">
    <source>
        <dbReference type="Google" id="ProtNLM"/>
    </source>
</evidence>